<accession>A0A7X5QZL9</accession>
<dbReference type="NCBIfam" id="NF008453">
    <property type="entry name" value="PRK11308.1"/>
    <property type="match status" value="2"/>
</dbReference>
<evidence type="ECO:0000256" key="4">
    <source>
        <dbReference type="ARBA" id="ARBA00022840"/>
    </source>
</evidence>
<dbReference type="Gene3D" id="3.40.50.300">
    <property type="entry name" value="P-loop containing nucleotide triphosphate hydrolases"/>
    <property type="match status" value="2"/>
</dbReference>
<dbReference type="InterPro" id="IPR003593">
    <property type="entry name" value="AAA+_ATPase"/>
</dbReference>
<dbReference type="InterPro" id="IPR027417">
    <property type="entry name" value="P-loop_NTPase"/>
</dbReference>
<feature type="domain" description="ABC transporter" evidence="5">
    <location>
        <begin position="271"/>
        <end position="512"/>
    </location>
</feature>
<dbReference type="InterPro" id="IPR013563">
    <property type="entry name" value="Oligopep_ABC_C"/>
</dbReference>
<dbReference type="Pfam" id="PF08352">
    <property type="entry name" value="oligo_HPY"/>
    <property type="match status" value="2"/>
</dbReference>
<dbReference type="CDD" id="cd03257">
    <property type="entry name" value="ABC_NikE_OppD_transporters"/>
    <property type="match status" value="2"/>
</dbReference>
<dbReference type="GO" id="GO:0015833">
    <property type="term" value="P:peptide transport"/>
    <property type="evidence" value="ECO:0007669"/>
    <property type="project" value="InterPro"/>
</dbReference>
<proteinExistence type="inferred from homology"/>
<dbReference type="RefSeq" id="WP_243848575.1">
    <property type="nucleotide sequence ID" value="NZ_JAAMOX010000001.1"/>
</dbReference>
<evidence type="ECO:0000256" key="1">
    <source>
        <dbReference type="ARBA" id="ARBA00005417"/>
    </source>
</evidence>
<dbReference type="Proteomes" id="UP000541033">
    <property type="component" value="Unassembled WGS sequence"/>
</dbReference>
<dbReference type="InterPro" id="IPR003439">
    <property type="entry name" value="ABC_transporter-like_ATP-bd"/>
</dbReference>
<dbReference type="PROSITE" id="PS50893">
    <property type="entry name" value="ABC_TRANSPORTER_2"/>
    <property type="match status" value="2"/>
</dbReference>
<sequence length="520" mass="55707">MTMDVVAELVNLRIASTERMLVDGVSLTVRAGECVAIVGESGSGKTLVTRSLIGLVSPELRVEADVLDLCGEDVRGLGEAGWRERRGVSVGLVSQDALLSLDPLQRIGNAVAEPLKVRGVGNRRDRRDRVTGLLERVKLPRIDSIGRAYPHELSGGLRQRALIAQGIAAGPRLLIADEPTTALDSTVQRHIVGLLRELTDDGMGLLLVSHDLGMVRDIADTVLVMLDGVVVERGTPDEILRAPQHPYTRRLVAAIPHGTAPVSTAISRTVLSAAGLRKSFHSPDGSVLDALKDASFSLGERETLGIVGESGSGKSTIARIVMCLERADAGSVLLNDEPWTALSERRRRPMRGHIQLVHQDPYSALNPARSVGASIAEALPHLQGAALRQRVDALLAKVGLEASLGGRLPKELSGGQRQRVAIARALAPEPAVLVCDEVVSALDVSVQADIIALLKQLQAEDGLSLMFISHDLAVVRELSHNLLVMRDGEIVEQGPTERVLAEPRHPFTRELIASSTSLRL</sequence>
<evidence type="ECO:0000259" key="5">
    <source>
        <dbReference type="PROSITE" id="PS50893"/>
    </source>
</evidence>
<evidence type="ECO:0000256" key="3">
    <source>
        <dbReference type="ARBA" id="ARBA00022741"/>
    </source>
</evidence>
<evidence type="ECO:0000313" key="7">
    <source>
        <dbReference type="Proteomes" id="UP000541033"/>
    </source>
</evidence>
<feature type="domain" description="ABC transporter" evidence="5">
    <location>
        <begin position="7"/>
        <end position="252"/>
    </location>
</feature>
<evidence type="ECO:0000256" key="2">
    <source>
        <dbReference type="ARBA" id="ARBA00022448"/>
    </source>
</evidence>
<dbReference type="GO" id="GO:0055085">
    <property type="term" value="P:transmembrane transport"/>
    <property type="evidence" value="ECO:0007669"/>
    <property type="project" value="UniProtKB-ARBA"/>
</dbReference>
<dbReference type="InterPro" id="IPR050319">
    <property type="entry name" value="ABC_transp_ATP-bind"/>
</dbReference>
<dbReference type="GO" id="GO:0005524">
    <property type="term" value="F:ATP binding"/>
    <property type="evidence" value="ECO:0007669"/>
    <property type="project" value="UniProtKB-KW"/>
</dbReference>
<dbReference type="PROSITE" id="PS00211">
    <property type="entry name" value="ABC_TRANSPORTER_1"/>
    <property type="match status" value="1"/>
</dbReference>
<name>A0A7X5QZL9_9MICO</name>
<dbReference type="AlphaFoldDB" id="A0A7X5QZL9"/>
<keyword evidence="7" id="KW-1185">Reference proteome</keyword>
<keyword evidence="2" id="KW-0813">Transport</keyword>
<dbReference type="GO" id="GO:0016887">
    <property type="term" value="F:ATP hydrolysis activity"/>
    <property type="evidence" value="ECO:0007669"/>
    <property type="project" value="InterPro"/>
</dbReference>
<protein>
    <submittedName>
        <fullName evidence="6">Peptide/nickel transport system ATP-binding protein</fullName>
    </submittedName>
</protein>
<comment type="similarity">
    <text evidence="1">Belongs to the ABC transporter superfamily.</text>
</comment>
<keyword evidence="3" id="KW-0547">Nucleotide-binding</keyword>
<comment type="caution">
    <text evidence="6">The sequence shown here is derived from an EMBL/GenBank/DDBJ whole genome shotgun (WGS) entry which is preliminary data.</text>
</comment>
<dbReference type="SUPFAM" id="SSF52540">
    <property type="entry name" value="P-loop containing nucleoside triphosphate hydrolases"/>
    <property type="match status" value="2"/>
</dbReference>
<evidence type="ECO:0000313" key="6">
    <source>
        <dbReference type="EMBL" id="NIH52873.1"/>
    </source>
</evidence>
<gene>
    <name evidence="6" type="ORF">FHX76_000741</name>
</gene>
<dbReference type="SMART" id="SM00382">
    <property type="entry name" value="AAA"/>
    <property type="match status" value="2"/>
</dbReference>
<keyword evidence="4 6" id="KW-0067">ATP-binding</keyword>
<dbReference type="EMBL" id="JAAMOX010000001">
    <property type="protein sequence ID" value="NIH52873.1"/>
    <property type="molecule type" value="Genomic_DNA"/>
</dbReference>
<dbReference type="PANTHER" id="PTHR43776:SF7">
    <property type="entry name" value="D,D-DIPEPTIDE TRANSPORT ATP-BINDING PROTEIN DDPF-RELATED"/>
    <property type="match status" value="1"/>
</dbReference>
<dbReference type="PANTHER" id="PTHR43776">
    <property type="entry name" value="TRANSPORT ATP-BINDING PROTEIN"/>
    <property type="match status" value="1"/>
</dbReference>
<dbReference type="InterPro" id="IPR017871">
    <property type="entry name" value="ABC_transporter-like_CS"/>
</dbReference>
<reference evidence="6 7" key="1">
    <citation type="submission" date="2020-02" db="EMBL/GenBank/DDBJ databases">
        <title>Sequencing the genomes of 1000 actinobacteria strains.</title>
        <authorList>
            <person name="Klenk H.-P."/>
        </authorList>
    </citation>
    <scope>NUCLEOTIDE SEQUENCE [LARGE SCALE GENOMIC DNA]</scope>
    <source>
        <strain evidence="6 7">DSM 27960</strain>
    </source>
</reference>
<organism evidence="6 7">
    <name type="scientific">Lysinibacter cavernae</name>
    <dbReference type="NCBI Taxonomy" id="1640652"/>
    <lineage>
        <taxon>Bacteria</taxon>
        <taxon>Bacillati</taxon>
        <taxon>Actinomycetota</taxon>
        <taxon>Actinomycetes</taxon>
        <taxon>Micrococcales</taxon>
        <taxon>Microbacteriaceae</taxon>
        <taxon>Lysinibacter</taxon>
    </lineage>
</organism>
<dbReference type="Pfam" id="PF00005">
    <property type="entry name" value="ABC_tran"/>
    <property type="match status" value="2"/>
</dbReference>